<name>T1SRJ5_9REOV</name>
<protein>
    <recommendedName>
        <fullName evidence="1">Non-structural protein NS1</fullName>
    </recommendedName>
</protein>
<sequence length="589" mass="68616">MARLIDELVVRYRNEIDGWQKSALMFCWDLNGILTCSHRLWNCRLYGMCIRQEFELVVEEVLERHDRRGFKQVVEVAMASVHDGRDIWCQLLNWAERERVNFDYLWLEALRNVTQAYERSNIDEAAGRLRRNGSVVGYTYIDDSRSLLHTFFIPLSVKKELQPGGDERVGRFYILYLRDGEQPDAYQWQRDRDVQPMVDRFLKYARATYPVCMYTGSKAPPQWVVFLPERMKGYVHDERMRTRLLRTWDCDAKFLESFGTRDGEDMFVQRMGVRGSNLRKFCVMMTGKLEGGLSVCDMQWRRSVSCLEDGYLPNLLVRMYFRGELRYERFVDWYDSGSVCQLCYLQQRGVEMVTIMDVRTASEARVSAHAVGRILTHTYTQAFKPPELYDGEMLTRVGVHWVAVQCQNVRQAGYVTMSLLHRYLRMDGLGTREVQCVAMYCLVRLYLYWVPNGVDLRALFRGVMYVLLGKHAEKGIATLDWTDLSSFLRAMFSPGEESEEFYIMMHSAMISLTKAVLQYVKYGGIEAHENVEEMMPRVVIDEAMAGMQIVDLDENTLTVIRNVDPPIVVSREDVACQTRVGIEENDALM</sequence>
<proteinExistence type="predicted"/>
<dbReference type="Proteomes" id="UP000146054">
    <property type="component" value="Genome"/>
</dbReference>
<keyword evidence="3" id="KW-1185">Reference proteome</keyword>
<dbReference type="Pfam" id="PF01718">
    <property type="entry name" value="Orbi_NS1"/>
    <property type="match status" value="1"/>
</dbReference>
<accession>T1SRJ5</accession>
<reference evidence="2 3" key="1">
    <citation type="journal article" date="2013" name="PLoS ONE">
        <title>Full Genome Sequencing of Corriparta Virus, Identifies California Mosquito Pool Virus as a Member of the Corriparta virus Species.</title>
        <authorList>
            <person name="Belaganahalli M.N."/>
            <person name="Maan S."/>
            <person name="Maan N.S."/>
            <person name="Nomikou K."/>
            <person name="Guimera M."/>
            <person name="Brownlie J."/>
            <person name="Tesh R."/>
            <person name="Attoui H."/>
            <person name="Mertens P.P."/>
        </authorList>
    </citation>
    <scope>NUCLEOTIDE SEQUENCE [LARGE SCALE GENOMIC DNA]</scope>
    <source>
        <strain evidence="2 3">AUS1960/01</strain>
    </source>
</reference>
<evidence type="ECO:0000313" key="3">
    <source>
        <dbReference type="Proteomes" id="UP000146054"/>
    </source>
</evidence>
<dbReference type="RefSeq" id="YP_009507677.1">
    <property type="nucleotide sequence ID" value="NC_038566.1"/>
</dbReference>
<dbReference type="EMBL" id="KC853046">
    <property type="protein sequence ID" value="AGT51058.1"/>
    <property type="molecule type" value="Genomic_RNA"/>
</dbReference>
<evidence type="ECO:0000256" key="1">
    <source>
        <dbReference type="ARBA" id="ARBA00014071"/>
    </source>
</evidence>
<dbReference type="GeneID" id="37618675"/>
<organism evidence="2 3">
    <name type="scientific">Corriparta virus</name>
    <dbReference type="NCBI Taxonomy" id="40053"/>
    <lineage>
        <taxon>Viruses</taxon>
        <taxon>Riboviria</taxon>
        <taxon>Orthornavirae</taxon>
        <taxon>Duplornaviricota</taxon>
        <taxon>Resentoviricetes</taxon>
        <taxon>Reovirales</taxon>
        <taxon>Sedoreoviridae</taxon>
        <taxon>Orbivirus</taxon>
        <taxon>Orbivirus alphamitchellense</taxon>
    </lineage>
</organism>
<dbReference type="KEGG" id="vg:37618675"/>
<evidence type="ECO:0000313" key="2">
    <source>
        <dbReference type="EMBL" id="AGT51058.1"/>
    </source>
</evidence>
<dbReference type="InterPro" id="IPR002630">
    <property type="entry name" value="Orbi_NS1"/>
</dbReference>
<dbReference type="OrthoDB" id="4830at10239"/>